<dbReference type="AlphaFoldDB" id="A0A4C2A741"/>
<sequence>MLSTMVPVRVPLCPSLCSDFGVAFYSNPSRNLDLVKIVLSRLTLLHEEISTIRVYATIVICGLHSTRDVEGKSAGRGRAGPPHTTLTHLLHRGGSARTPRRGRRERYGPA</sequence>
<name>A0A4C2A741_EUMVA</name>
<proteinExistence type="predicted"/>
<evidence type="ECO:0000313" key="2">
    <source>
        <dbReference type="EMBL" id="GBP95622.1"/>
    </source>
</evidence>
<accession>A0A4C2A741</accession>
<dbReference type="EMBL" id="BGZK01002659">
    <property type="protein sequence ID" value="GBP95622.1"/>
    <property type="molecule type" value="Genomic_DNA"/>
</dbReference>
<dbReference type="Proteomes" id="UP000299102">
    <property type="component" value="Unassembled WGS sequence"/>
</dbReference>
<evidence type="ECO:0000313" key="3">
    <source>
        <dbReference type="Proteomes" id="UP000299102"/>
    </source>
</evidence>
<protein>
    <submittedName>
        <fullName evidence="2">Uncharacterized protein</fullName>
    </submittedName>
</protein>
<reference evidence="2 3" key="1">
    <citation type="journal article" date="2019" name="Commun. Biol.">
        <title>The bagworm genome reveals a unique fibroin gene that provides high tensile strength.</title>
        <authorList>
            <person name="Kono N."/>
            <person name="Nakamura H."/>
            <person name="Ohtoshi R."/>
            <person name="Tomita M."/>
            <person name="Numata K."/>
            <person name="Arakawa K."/>
        </authorList>
    </citation>
    <scope>NUCLEOTIDE SEQUENCE [LARGE SCALE GENOMIC DNA]</scope>
</reference>
<gene>
    <name evidence="2" type="ORF">EVAR_68338_1</name>
</gene>
<comment type="caution">
    <text evidence="2">The sequence shown here is derived from an EMBL/GenBank/DDBJ whole genome shotgun (WGS) entry which is preliminary data.</text>
</comment>
<keyword evidence="3" id="KW-1185">Reference proteome</keyword>
<feature type="region of interest" description="Disordered" evidence="1">
    <location>
        <begin position="69"/>
        <end position="110"/>
    </location>
</feature>
<evidence type="ECO:0000256" key="1">
    <source>
        <dbReference type="SAM" id="MobiDB-lite"/>
    </source>
</evidence>
<organism evidence="2 3">
    <name type="scientific">Eumeta variegata</name>
    <name type="common">Bagworm moth</name>
    <name type="synonym">Eumeta japonica</name>
    <dbReference type="NCBI Taxonomy" id="151549"/>
    <lineage>
        <taxon>Eukaryota</taxon>
        <taxon>Metazoa</taxon>
        <taxon>Ecdysozoa</taxon>
        <taxon>Arthropoda</taxon>
        <taxon>Hexapoda</taxon>
        <taxon>Insecta</taxon>
        <taxon>Pterygota</taxon>
        <taxon>Neoptera</taxon>
        <taxon>Endopterygota</taxon>
        <taxon>Lepidoptera</taxon>
        <taxon>Glossata</taxon>
        <taxon>Ditrysia</taxon>
        <taxon>Tineoidea</taxon>
        <taxon>Psychidae</taxon>
        <taxon>Oiketicinae</taxon>
        <taxon>Eumeta</taxon>
    </lineage>
</organism>